<proteinExistence type="predicted"/>
<dbReference type="HOGENOM" id="CLU_1960729_0_0_1"/>
<evidence type="ECO:0000313" key="2">
    <source>
        <dbReference type="EMBL" id="EXX66028.1"/>
    </source>
</evidence>
<dbReference type="Proteomes" id="UP000022910">
    <property type="component" value="Unassembled WGS sequence"/>
</dbReference>
<keyword evidence="3" id="KW-1185">Reference proteome</keyword>
<reference evidence="2 3" key="1">
    <citation type="submission" date="2014-02" db="EMBL/GenBank/DDBJ databases">
        <title>Single nucleus genome sequencing reveals high similarity among nuclei of an endomycorrhizal fungus.</title>
        <authorList>
            <person name="Lin K."/>
            <person name="Geurts R."/>
            <person name="Zhang Z."/>
            <person name="Limpens E."/>
            <person name="Saunders D.G."/>
            <person name="Mu D."/>
            <person name="Pang E."/>
            <person name="Cao H."/>
            <person name="Cha H."/>
            <person name="Lin T."/>
            <person name="Zhou Q."/>
            <person name="Shang Y."/>
            <person name="Li Y."/>
            <person name="Ivanov S."/>
            <person name="Sharma T."/>
            <person name="Velzen R.V."/>
            <person name="Ruijter N.D."/>
            <person name="Aanen D.K."/>
            <person name="Win J."/>
            <person name="Kamoun S."/>
            <person name="Bisseling T."/>
            <person name="Huang S."/>
        </authorList>
    </citation>
    <scope>NUCLEOTIDE SEQUENCE [LARGE SCALE GENOMIC DNA]</scope>
    <source>
        <strain evidence="3">DAOM197198w</strain>
    </source>
</reference>
<dbReference type="EMBL" id="JEMT01019816">
    <property type="protein sequence ID" value="EXX66028.1"/>
    <property type="molecule type" value="Genomic_DNA"/>
</dbReference>
<name>A0A015MGP4_RHIIW</name>
<evidence type="ECO:0000313" key="3">
    <source>
        <dbReference type="Proteomes" id="UP000022910"/>
    </source>
</evidence>
<dbReference type="AlphaFoldDB" id="A0A015MGP4"/>
<gene>
    <name evidence="2" type="ORF">RirG_127700</name>
</gene>
<protein>
    <submittedName>
        <fullName evidence="2">Uncharacterized protein</fullName>
    </submittedName>
</protein>
<dbReference type="OrthoDB" id="5603097at2759"/>
<feature type="region of interest" description="Disordered" evidence="1">
    <location>
        <begin position="130"/>
        <end position="159"/>
    </location>
</feature>
<accession>A0A015MGP4</accession>
<sequence length="159" mass="18482">MFDTKISSRNIKKRYSYQAVKKLNDQENEKNEYTIIKDCIKKYDGHRHFAKIIKINTVKYILMYFNDEQELFKATYDSAMNKDLSKGLQIKKQNELIGKDGFQKAEISKDTYKQRTDSFGGLTICRCVNDGKEDSASKGKERGKVVESEIEQLNENNKA</sequence>
<evidence type="ECO:0000256" key="1">
    <source>
        <dbReference type="SAM" id="MobiDB-lite"/>
    </source>
</evidence>
<organism evidence="2 3">
    <name type="scientific">Rhizophagus irregularis (strain DAOM 197198w)</name>
    <name type="common">Glomus intraradices</name>
    <dbReference type="NCBI Taxonomy" id="1432141"/>
    <lineage>
        <taxon>Eukaryota</taxon>
        <taxon>Fungi</taxon>
        <taxon>Fungi incertae sedis</taxon>
        <taxon>Mucoromycota</taxon>
        <taxon>Glomeromycotina</taxon>
        <taxon>Glomeromycetes</taxon>
        <taxon>Glomerales</taxon>
        <taxon>Glomeraceae</taxon>
        <taxon>Rhizophagus</taxon>
    </lineage>
</organism>
<feature type="compositionally biased region" description="Basic and acidic residues" evidence="1">
    <location>
        <begin position="130"/>
        <end position="147"/>
    </location>
</feature>
<comment type="caution">
    <text evidence="2">The sequence shown here is derived from an EMBL/GenBank/DDBJ whole genome shotgun (WGS) entry which is preliminary data.</text>
</comment>